<organism evidence="1 2">
    <name type="scientific">Pseudoalteromonas luteoviolacea NCIMB 1942</name>
    <dbReference type="NCBI Taxonomy" id="1365253"/>
    <lineage>
        <taxon>Bacteria</taxon>
        <taxon>Pseudomonadati</taxon>
        <taxon>Pseudomonadota</taxon>
        <taxon>Gammaproteobacteria</taxon>
        <taxon>Alteromonadales</taxon>
        <taxon>Pseudoalteromonadaceae</taxon>
        <taxon>Pseudoalteromonas</taxon>
    </lineage>
</organism>
<reference evidence="1 2" key="1">
    <citation type="submission" date="2013-07" db="EMBL/GenBank/DDBJ databases">
        <title>Comparative Genomic and Metabolomic Analysis of Twelve Strains of Pseudoalteromonas luteoviolacea.</title>
        <authorList>
            <person name="Vynne N.G."/>
            <person name="Mansson M."/>
            <person name="Gram L."/>
        </authorList>
    </citation>
    <scope>NUCLEOTIDE SEQUENCE [LARGE SCALE GENOMIC DNA]</scope>
    <source>
        <strain evidence="1 2">NCIMB 1942</strain>
    </source>
</reference>
<name>A0A166ZX34_9GAMM</name>
<dbReference type="EMBL" id="AUXT01000187">
    <property type="protein sequence ID" value="KZN44757.1"/>
    <property type="molecule type" value="Genomic_DNA"/>
</dbReference>
<evidence type="ECO:0000313" key="1">
    <source>
        <dbReference type="EMBL" id="KZN44757.1"/>
    </source>
</evidence>
<dbReference type="RefSeq" id="WP_155730633.1">
    <property type="nucleotide sequence ID" value="NZ_AUXT01000187.1"/>
</dbReference>
<dbReference type="AlphaFoldDB" id="A0A166ZX34"/>
<comment type="caution">
    <text evidence="1">The sequence shown here is derived from an EMBL/GenBank/DDBJ whole genome shotgun (WGS) entry which is preliminary data.</text>
</comment>
<accession>A0A166ZX34</accession>
<evidence type="ECO:0000313" key="2">
    <source>
        <dbReference type="Proteomes" id="UP000076587"/>
    </source>
</evidence>
<sequence>MEETAGVQTSISAGSFGLFKDFAGTDERYVMSISEEAITKPEPDVVCKNGQCEVTEK</sequence>
<protein>
    <submittedName>
        <fullName evidence="1">Uncharacterized protein</fullName>
    </submittedName>
</protein>
<dbReference type="Proteomes" id="UP000076587">
    <property type="component" value="Unassembled WGS sequence"/>
</dbReference>
<dbReference type="PATRIC" id="fig|1365253.3.peg.3894"/>
<proteinExistence type="predicted"/>
<gene>
    <name evidence="1" type="ORF">N482_15830</name>
</gene>